<dbReference type="GO" id="GO:0009254">
    <property type="term" value="P:peptidoglycan turnover"/>
    <property type="evidence" value="ECO:0007669"/>
    <property type="project" value="TreeGrafter"/>
</dbReference>
<dbReference type="FunFam" id="3.20.20.300:FF:000014">
    <property type="entry name" value="Beta-hexosaminidase, lipoprotein"/>
    <property type="match status" value="1"/>
</dbReference>
<keyword evidence="4 6" id="KW-0378">Hydrolase</keyword>
<dbReference type="InterPro" id="IPR050226">
    <property type="entry name" value="NagZ_Beta-hexosaminidase"/>
</dbReference>
<dbReference type="InterPro" id="IPR036881">
    <property type="entry name" value="Glyco_hydro_3_C_sf"/>
</dbReference>
<organism evidence="9 10">
    <name type="scientific">Microlunatus soli</name>
    <dbReference type="NCBI Taxonomy" id="630515"/>
    <lineage>
        <taxon>Bacteria</taxon>
        <taxon>Bacillati</taxon>
        <taxon>Actinomycetota</taxon>
        <taxon>Actinomycetes</taxon>
        <taxon>Propionibacteriales</taxon>
        <taxon>Propionibacteriaceae</taxon>
        <taxon>Microlunatus</taxon>
    </lineage>
</organism>
<dbReference type="PROSITE" id="PS51318">
    <property type="entry name" value="TAT"/>
    <property type="match status" value="1"/>
</dbReference>
<name>A0A1H1W5I1_9ACTN</name>
<dbReference type="InterPro" id="IPR002772">
    <property type="entry name" value="Glyco_hydro_3_C"/>
</dbReference>
<dbReference type="SUPFAM" id="SSF51445">
    <property type="entry name" value="(Trans)glycosidases"/>
    <property type="match status" value="1"/>
</dbReference>
<proteinExistence type="inferred from homology"/>
<dbReference type="Proteomes" id="UP000199103">
    <property type="component" value="Chromosome I"/>
</dbReference>
<dbReference type="PANTHER" id="PTHR30480:SF13">
    <property type="entry name" value="BETA-HEXOSAMINIDASE"/>
    <property type="match status" value="1"/>
</dbReference>
<dbReference type="PRINTS" id="PR00133">
    <property type="entry name" value="GLHYDRLASE3"/>
</dbReference>
<evidence type="ECO:0000259" key="7">
    <source>
        <dbReference type="Pfam" id="PF00933"/>
    </source>
</evidence>
<dbReference type="InterPro" id="IPR017853">
    <property type="entry name" value="GH"/>
</dbReference>
<dbReference type="InterPro" id="IPR001764">
    <property type="entry name" value="Glyco_hydro_3_N"/>
</dbReference>
<dbReference type="GO" id="GO:0004563">
    <property type="term" value="F:beta-N-acetylhexosaminidase activity"/>
    <property type="evidence" value="ECO:0007669"/>
    <property type="project" value="UniProtKB-EC"/>
</dbReference>
<feature type="domain" description="Glycoside hydrolase family 3 C-terminal" evidence="8">
    <location>
        <begin position="431"/>
        <end position="585"/>
    </location>
</feature>
<dbReference type="AlphaFoldDB" id="A0A1H1W5I1"/>
<dbReference type="InterPro" id="IPR019800">
    <property type="entry name" value="Glyco_hydro_3_AS"/>
</dbReference>
<keyword evidence="10" id="KW-1185">Reference proteome</keyword>
<dbReference type="PANTHER" id="PTHR30480">
    <property type="entry name" value="BETA-HEXOSAMINIDASE-RELATED"/>
    <property type="match status" value="1"/>
</dbReference>
<evidence type="ECO:0000256" key="6">
    <source>
        <dbReference type="RuleBase" id="RU361161"/>
    </source>
</evidence>
<evidence type="ECO:0000256" key="3">
    <source>
        <dbReference type="ARBA" id="ARBA00012663"/>
    </source>
</evidence>
<dbReference type="Gene3D" id="3.20.20.300">
    <property type="entry name" value="Glycoside hydrolase, family 3, N-terminal domain"/>
    <property type="match status" value="1"/>
</dbReference>
<evidence type="ECO:0000256" key="2">
    <source>
        <dbReference type="ARBA" id="ARBA00005336"/>
    </source>
</evidence>
<feature type="domain" description="Glycoside hydrolase family 3 N-terminal" evidence="7">
    <location>
        <begin position="85"/>
        <end position="392"/>
    </location>
</feature>
<dbReference type="RefSeq" id="WP_231919894.1">
    <property type="nucleotide sequence ID" value="NZ_LT629772.1"/>
</dbReference>
<dbReference type="Pfam" id="PF00933">
    <property type="entry name" value="Glyco_hydro_3"/>
    <property type="match status" value="1"/>
</dbReference>
<sequence length="599" mass="62612">MPEVPMPVPPSPNRRRFLAAAAATTAGVAISATARPAAAGQHGWVRSTLARMTRDEIIGQLIISYVYGATADTSDDRNTELYGVATPAEVVQTYHLGGVIYFAWSDNLADPQQIGALSNDLQAASLTGGTKVRIPLQITTDQEMGVVTRVGPPATQFPGSMAVAATRNETSARTAARITGAELKAIGITTDHAPDADVNVNPLNPVIGVRSFSSDPTLAAALVSAQVKGYQDDGGIIATVKHFPGHGDTVDDSHTGLPVIHHSRAEWERIDRPPFAAAITAGVDMIMTAHIVVPSLDPAEDPATLSRPIMTGILRQQLGFDGVVITDSMAMEGVREKYGDAEATVRALEAGVDQLLMAPAPQVATRAINEALDSGRLTMAELRAKVARVLNLKYRNGLVANPTVDLGAIDRVVGTPDHLAAADDITDHTHTLLVNSDATLPIRPKETKILVTGYGVTTGKTLSAALTDLGATTTLLTTGSAPTDAAITAAADAATDHDVVVVTSYKIRDGDNSQIKLIAALQRTGVPVVVIAVAEPYDIAHLPDVTTYLATYSYNPVSMRSVVRVITGAVNPAGRLPVDIPAADGSGDLLFRLGDGGGF</sequence>
<gene>
    <name evidence="9" type="ORF">SAMN04489812_3500</name>
</gene>
<dbReference type="PROSITE" id="PS00775">
    <property type="entry name" value="GLYCOSYL_HYDROL_F3"/>
    <property type="match status" value="1"/>
</dbReference>
<evidence type="ECO:0000256" key="1">
    <source>
        <dbReference type="ARBA" id="ARBA00001231"/>
    </source>
</evidence>
<dbReference type="EC" id="3.2.1.52" evidence="3"/>
<dbReference type="Gene3D" id="3.40.50.1700">
    <property type="entry name" value="Glycoside hydrolase family 3 C-terminal domain"/>
    <property type="match status" value="1"/>
</dbReference>
<evidence type="ECO:0000259" key="8">
    <source>
        <dbReference type="Pfam" id="PF01915"/>
    </source>
</evidence>
<dbReference type="EMBL" id="LT629772">
    <property type="protein sequence ID" value="SDS92315.1"/>
    <property type="molecule type" value="Genomic_DNA"/>
</dbReference>
<dbReference type="SUPFAM" id="SSF52279">
    <property type="entry name" value="Beta-D-glucan exohydrolase, C-terminal domain"/>
    <property type="match status" value="1"/>
</dbReference>
<evidence type="ECO:0000256" key="5">
    <source>
        <dbReference type="ARBA" id="ARBA00023295"/>
    </source>
</evidence>
<comment type="catalytic activity">
    <reaction evidence="1">
        <text>Hydrolysis of terminal non-reducing N-acetyl-D-hexosamine residues in N-acetyl-beta-D-hexosaminides.</text>
        <dbReference type="EC" id="3.2.1.52"/>
    </reaction>
</comment>
<dbReference type="GO" id="GO:0005975">
    <property type="term" value="P:carbohydrate metabolic process"/>
    <property type="evidence" value="ECO:0007669"/>
    <property type="project" value="InterPro"/>
</dbReference>
<evidence type="ECO:0000256" key="4">
    <source>
        <dbReference type="ARBA" id="ARBA00022801"/>
    </source>
</evidence>
<reference evidence="9 10" key="1">
    <citation type="submission" date="2016-10" db="EMBL/GenBank/DDBJ databases">
        <authorList>
            <person name="de Groot N.N."/>
        </authorList>
    </citation>
    <scope>NUCLEOTIDE SEQUENCE [LARGE SCALE GENOMIC DNA]</scope>
    <source>
        <strain evidence="9 10">DSM 21800</strain>
    </source>
</reference>
<dbReference type="InterPro" id="IPR036962">
    <property type="entry name" value="Glyco_hydro_3_N_sf"/>
</dbReference>
<accession>A0A1H1W5I1</accession>
<dbReference type="InterPro" id="IPR006311">
    <property type="entry name" value="TAT_signal"/>
</dbReference>
<dbReference type="Pfam" id="PF01915">
    <property type="entry name" value="Glyco_hydro_3_C"/>
    <property type="match status" value="1"/>
</dbReference>
<keyword evidence="5 6" id="KW-0326">Glycosidase</keyword>
<dbReference type="STRING" id="630515.SAMN04489812_3500"/>
<protein>
    <recommendedName>
        <fullName evidence="3">beta-N-acetylhexosaminidase</fullName>
        <ecNumber evidence="3">3.2.1.52</ecNumber>
    </recommendedName>
</protein>
<evidence type="ECO:0000313" key="9">
    <source>
        <dbReference type="EMBL" id="SDS92315.1"/>
    </source>
</evidence>
<evidence type="ECO:0000313" key="10">
    <source>
        <dbReference type="Proteomes" id="UP000199103"/>
    </source>
</evidence>
<comment type="similarity">
    <text evidence="2 6">Belongs to the glycosyl hydrolase 3 family.</text>
</comment>